<protein>
    <recommendedName>
        <fullName evidence="2">Bacteriophage T5 Orf172 DNA-binding domain-containing protein</fullName>
    </recommendedName>
</protein>
<dbReference type="EMBL" id="JAPVEA010000009">
    <property type="protein sequence ID" value="KAJ5432196.1"/>
    <property type="molecule type" value="Genomic_DNA"/>
</dbReference>
<reference evidence="3" key="1">
    <citation type="submission" date="2022-12" db="EMBL/GenBank/DDBJ databases">
        <authorList>
            <person name="Petersen C."/>
        </authorList>
    </citation>
    <scope>NUCLEOTIDE SEQUENCE</scope>
    <source>
        <strain evidence="3">IBT 16125</strain>
    </source>
</reference>
<reference evidence="3" key="2">
    <citation type="journal article" date="2023" name="IMA Fungus">
        <title>Comparative genomic study of the Penicillium genus elucidates a diverse pangenome and 15 lateral gene transfer events.</title>
        <authorList>
            <person name="Petersen C."/>
            <person name="Sorensen T."/>
            <person name="Nielsen M.R."/>
            <person name="Sondergaard T.E."/>
            <person name="Sorensen J.L."/>
            <person name="Fitzpatrick D.A."/>
            <person name="Frisvad J.C."/>
            <person name="Nielsen K.L."/>
        </authorList>
    </citation>
    <scope>NUCLEOTIDE SEQUENCE</scope>
    <source>
        <strain evidence="3">IBT 16125</strain>
    </source>
</reference>
<organism evidence="3 4">
    <name type="scientific">Penicillium daleae</name>
    <dbReference type="NCBI Taxonomy" id="63821"/>
    <lineage>
        <taxon>Eukaryota</taxon>
        <taxon>Fungi</taxon>
        <taxon>Dikarya</taxon>
        <taxon>Ascomycota</taxon>
        <taxon>Pezizomycotina</taxon>
        <taxon>Eurotiomycetes</taxon>
        <taxon>Eurotiomycetidae</taxon>
        <taxon>Eurotiales</taxon>
        <taxon>Aspergillaceae</taxon>
        <taxon>Penicillium</taxon>
    </lineage>
</organism>
<dbReference type="GeneID" id="81604977"/>
<dbReference type="InterPro" id="IPR018306">
    <property type="entry name" value="Phage_T5_Orf172_DNA-bd"/>
</dbReference>
<gene>
    <name evidence="3" type="ORF">N7458_011352</name>
</gene>
<feature type="compositionally biased region" description="Low complexity" evidence="1">
    <location>
        <begin position="331"/>
        <end position="356"/>
    </location>
</feature>
<accession>A0AAD6FVD6</accession>
<comment type="caution">
    <text evidence="3">The sequence shown here is derived from an EMBL/GenBank/DDBJ whole genome shotgun (WGS) entry which is preliminary data.</text>
</comment>
<dbReference type="AlphaFoldDB" id="A0AAD6FVD6"/>
<feature type="domain" description="Bacteriophage T5 Orf172 DNA-binding" evidence="2">
    <location>
        <begin position="176"/>
        <end position="274"/>
    </location>
</feature>
<sequence>MTPMRIESSYLLKLVDSVYSEDCALPCAYLTGSDTLCKGRMKKNRTEEIKQLFGKLVECLDVSSGKLKSTDTVELFIVLGNIAALCVCTRSHTKHAIDVQKKWRYEMDDPVTGTAISTKLLSYVCCREEAILTNSNLDKPQEFKRRLSGAITNEQIAAKVTMLLESDLGDKDGNMGFIYVIAHPRVEGMYKVGYTTSRKHPNDGRFVEHKRCYPELRVVQSRSIPRARRFEQVILAEFSREHCELQEKCARCKRAHKEWLKINEETLLTSLEKWAIFADNHDLYDDDGRFKNDIDLPSPALNLQGRKLLRDIPIQKKRKPPYSSTCKFEGPSRPGTSGSNSSSNSSDGKSTTKSSTQVLSMKNLRISDDSPFGNES</sequence>
<dbReference type="PANTHER" id="PTHR28094">
    <property type="entry name" value="MEIOTICALLY UP-REGULATED GENE 113 PROTEIN"/>
    <property type="match status" value="1"/>
</dbReference>
<dbReference type="PANTHER" id="PTHR28094:SF1">
    <property type="entry name" value="MEIOTICALLY UP-REGULATED GENE 113 PROTEIN"/>
    <property type="match status" value="1"/>
</dbReference>
<evidence type="ECO:0000313" key="3">
    <source>
        <dbReference type="EMBL" id="KAJ5432196.1"/>
    </source>
</evidence>
<dbReference type="Proteomes" id="UP001213681">
    <property type="component" value="Unassembled WGS sequence"/>
</dbReference>
<evidence type="ECO:0000259" key="2">
    <source>
        <dbReference type="Pfam" id="PF10544"/>
    </source>
</evidence>
<dbReference type="Pfam" id="PF10544">
    <property type="entry name" value="T5orf172"/>
    <property type="match status" value="1"/>
</dbReference>
<name>A0AAD6FVD6_9EURO</name>
<evidence type="ECO:0000313" key="4">
    <source>
        <dbReference type="Proteomes" id="UP001213681"/>
    </source>
</evidence>
<feature type="region of interest" description="Disordered" evidence="1">
    <location>
        <begin position="312"/>
        <end position="376"/>
    </location>
</feature>
<dbReference type="RefSeq" id="XP_056759488.1">
    <property type="nucleotide sequence ID" value="XM_056914734.1"/>
</dbReference>
<dbReference type="InterPro" id="IPR053006">
    <property type="entry name" value="Meiosis_regulatory"/>
</dbReference>
<keyword evidence="4" id="KW-1185">Reference proteome</keyword>
<proteinExistence type="predicted"/>
<evidence type="ECO:0000256" key="1">
    <source>
        <dbReference type="SAM" id="MobiDB-lite"/>
    </source>
</evidence>